<feature type="transmembrane region" description="Helical" evidence="1">
    <location>
        <begin position="57"/>
        <end position="79"/>
    </location>
</feature>
<dbReference type="Proteomes" id="UP000245624">
    <property type="component" value="Unassembled WGS sequence"/>
</dbReference>
<evidence type="ECO:0000313" key="3">
    <source>
        <dbReference type="Proteomes" id="UP000245624"/>
    </source>
</evidence>
<feature type="transmembrane region" description="Helical" evidence="1">
    <location>
        <begin position="28"/>
        <end position="50"/>
    </location>
</feature>
<organism evidence="2 3">
    <name type="scientific">Gracilibacillus dipsosauri</name>
    <dbReference type="NCBI Taxonomy" id="178340"/>
    <lineage>
        <taxon>Bacteria</taxon>
        <taxon>Bacillati</taxon>
        <taxon>Bacillota</taxon>
        <taxon>Bacilli</taxon>
        <taxon>Bacillales</taxon>
        <taxon>Bacillaceae</taxon>
        <taxon>Gracilibacillus</taxon>
    </lineage>
</organism>
<proteinExistence type="predicted"/>
<dbReference type="AlphaFoldDB" id="A0A317L073"/>
<feature type="transmembrane region" description="Helical" evidence="1">
    <location>
        <begin position="332"/>
        <end position="351"/>
    </location>
</feature>
<gene>
    <name evidence="2" type="ORF">DLJ74_08370</name>
</gene>
<evidence type="ECO:0008006" key="4">
    <source>
        <dbReference type="Google" id="ProtNLM"/>
    </source>
</evidence>
<dbReference type="EMBL" id="QGTD01000008">
    <property type="protein sequence ID" value="PWU68450.1"/>
    <property type="molecule type" value="Genomic_DNA"/>
</dbReference>
<keyword evidence="1" id="KW-0472">Membrane</keyword>
<dbReference type="OrthoDB" id="82335at2"/>
<keyword evidence="1" id="KW-0812">Transmembrane</keyword>
<keyword evidence="1" id="KW-1133">Transmembrane helix</keyword>
<feature type="transmembrane region" description="Helical" evidence="1">
    <location>
        <begin position="105"/>
        <end position="122"/>
    </location>
</feature>
<feature type="transmembrane region" description="Helical" evidence="1">
    <location>
        <begin position="129"/>
        <end position="146"/>
    </location>
</feature>
<keyword evidence="3" id="KW-1185">Reference proteome</keyword>
<evidence type="ECO:0000256" key="1">
    <source>
        <dbReference type="SAM" id="Phobius"/>
    </source>
</evidence>
<accession>A0A317L073</accession>
<feature type="transmembrane region" description="Helical" evidence="1">
    <location>
        <begin position="243"/>
        <end position="262"/>
    </location>
</feature>
<evidence type="ECO:0000313" key="2">
    <source>
        <dbReference type="EMBL" id="PWU68450.1"/>
    </source>
</evidence>
<name>A0A317L073_9BACI</name>
<feature type="transmembrane region" description="Helical" evidence="1">
    <location>
        <begin position="205"/>
        <end position="223"/>
    </location>
</feature>
<sequence length="361" mass="41377">MTKSPILALFLALFPGFGHIYLGYRWRGVLYTLFFLGSLFCGFIAGIIVYSDTLFIGFFLIAAIVWLINMMDIVMTLVMKKQGGLAGTTNNDQAFTLEDPKQKERFSTILLSFIPGIGHFYLGLTYRGLTILAAFFGIIAMVFFVSVLTSSIFLIFLLAIPIIWIYSMFDVIQLLNKKQQGIDLLDTTIFDDFDRFRDDSKKSRMLTTLLAIFPGAGHMYLGLQNRGLQLMASFLLSIYILDVLHLSIFLFVIPIIWFFSFFDALQLINRSHDQELEDIPVFKHLANYQKWLGIGLILLGVFYLIDSTFLPIIADNLREIFNIDVWYYYQQYFQVSIVCFLLILGGIKLISGSKKKEKVKK</sequence>
<dbReference type="RefSeq" id="WP_109984130.1">
    <property type="nucleotide sequence ID" value="NZ_JAJUIE010000014.1"/>
</dbReference>
<protein>
    <recommendedName>
        <fullName evidence="4">Multi-TM2 domain-containing protein</fullName>
    </recommendedName>
</protein>
<comment type="caution">
    <text evidence="2">The sequence shown here is derived from an EMBL/GenBank/DDBJ whole genome shotgun (WGS) entry which is preliminary data.</text>
</comment>
<reference evidence="2 3" key="1">
    <citation type="submission" date="2018-05" db="EMBL/GenBank/DDBJ databases">
        <title>Genomic analysis of Gracilibacillus dipsosauri DD1 reveals novel features of a salt-tolerant amylase.</title>
        <authorList>
            <person name="Deutch C.E."/>
            <person name="Yang S."/>
        </authorList>
    </citation>
    <scope>NUCLEOTIDE SEQUENCE [LARGE SCALE GENOMIC DNA]</scope>
    <source>
        <strain evidence="2 3">DD1</strain>
    </source>
</reference>
<feature type="transmembrane region" description="Helical" evidence="1">
    <location>
        <begin position="291"/>
        <end position="312"/>
    </location>
</feature>